<dbReference type="Proteomes" id="UP001461498">
    <property type="component" value="Unassembled WGS sequence"/>
</dbReference>
<evidence type="ECO:0000313" key="2">
    <source>
        <dbReference type="Proteomes" id="UP001461498"/>
    </source>
</evidence>
<evidence type="ECO:0000313" key="1">
    <source>
        <dbReference type="EMBL" id="KAK9504698.1"/>
    </source>
</evidence>
<gene>
    <name evidence="1" type="ORF">O3M35_010968</name>
</gene>
<reference evidence="1 2" key="1">
    <citation type="submission" date="2022-12" db="EMBL/GenBank/DDBJ databases">
        <title>Chromosome-level genome assembly of true bugs.</title>
        <authorList>
            <person name="Ma L."/>
            <person name="Li H."/>
        </authorList>
    </citation>
    <scope>NUCLEOTIDE SEQUENCE [LARGE SCALE GENOMIC DNA]</scope>
    <source>
        <strain evidence="1">Lab_2022b</strain>
    </source>
</reference>
<proteinExistence type="predicted"/>
<keyword evidence="2" id="KW-1185">Reference proteome</keyword>
<organism evidence="1 2">
    <name type="scientific">Rhynocoris fuscipes</name>
    <dbReference type="NCBI Taxonomy" id="488301"/>
    <lineage>
        <taxon>Eukaryota</taxon>
        <taxon>Metazoa</taxon>
        <taxon>Ecdysozoa</taxon>
        <taxon>Arthropoda</taxon>
        <taxon>Hexapoda</taxon>
        <taxon>Insecta</taxon>
        <taxon>Pterygota</taxon>
        <taxon>Neoptera</taxon>
        <taxon>Paraneoptera</taxon>
        <taxon>Hemiptera</taxon>
        <taxon>Heteroptera</taxon>
        <taxon>Panheteroptera</taxon>
        <taxon>Cimicomorpha</taxon>
        <taxon>Reduviidae</taxon>
        <taxon>Harpactorinae</taxon>
        <taxon>Harpactorini</taxon>
        <taxon>Rhynocoris</taxon>
    </lineage>
</organism>
<comment type="caution">
    <text evidence="1">The sequence shown here is derived from an EMBL/GenBank/DDBJ whole genome shotgun (WGS) entry which is preliminary data.</text>
</comment>
<accession>A0AAW1D3Q1</accession>
<dbReference type="EMBL" id="JAPXFL010000007">
    <property type="protein sequence ID" value="KAK9504698.1"/>
    <property type="molecule type" value="Genomic_DNA"/>
</dbReference>
<sequence>MNSSKKVSYCWIVLPLRYLEHPCLEHLPAHYPDNYLQVFLGRCLPVFRPIEYMKVAHWCVCSRYILCR</sequence>
<protein>
    <submittedName>
        <fullName evidence="1">Uncharacterized protein</fullName>
    </submittedName>
</protein>
<dbReference type="AlphaFoldDB" id="A0AAW1D3Q1"/>
<name>A0AAW1D3Q1_9HEMI</name>